<dbReference type="InterPro" id="IPR013785">
    <property type="entry name" value="Aldolase_TIM"/>
</dbReference>
<evidence type="ECO:0000256" key="1">
    <source>
        <dbReference type="ARBA" id="ARBA00023235"/>
    </source>
</evidence>
<proteinExistence type="predicted"/>
<dbReference type="GO" id="GO:0006094">
    <property type="term" value="P:gluconeogenesis"/>
    <property type="evidence" value="ECO:0007669"/>
    <property type="project" value="TreeGrafter"/>
</dbReference>
<dbReference type="EMBL" id="VSSQ01051612">
    <property type="protein sequence ID" value="MPN05703.1"/>
    <property type="molecule type" value="Genomic_DNA"/>
</dbReference>
<dbReference type="PANTHER" id="PTHR21139:SF42">
    <property type="entry name" value="TRIOSEPHOSPHATE ISOMERASE"/>
    <property type="match status" value="1"/>
</dbReference>
<gene>
    <name evidence="2" type="primary">tpiA_31</name>
    <name evidence="2" type="ORF">SDC9_152956</name>
</gene>
<dbReference type="Gene3D" id="3.20.20.70">
    <property type="entry name" value="Aldolase class I"/>
    <property type="match status" value="1"/>
</dbReference>
<organism evidence="2">
    <name type="scientific">bioreactor metagenome</name>
    <dbReference type="NCBI Taxonomy" id="1076179"/>
    <lineage>
        <taxon>unclassified sequences</taxon>
        <taxon>metagenomes</taxon>
        <taxon>ecological metagenomes</taxon>
    </lineage>
</organism>
<dbReference type="GO" id="GO:0019563">
    <property type="term" value="P:glycerol catabolic process"/>
    <property type="evidence" value="ECO:0007669"/>
    <property type="project" value="TreeGrafter"/>
</dbReference>
<dbReference type="InterPro" id="IPR020861">
    <property type="entry name" value="Triosephosphate_isomerase_AS"/>
</dbReference>
<sequence>MASQIKEVLYKLRGVELANVVVAYEPVWAIGTGKTATSDQAEEMHAYIRRVIADKFSSYADQTPVLYGGSCKPSNAKELFAMENVDGGLIGGASLIAQDFAAIIKSF</sequence>
<keyword evidence="1 2" id="KW-0413">Isomerase</keyword>
<comment type="caution">
    <text evidence="2">The sequence shown here is derived from an EMBL/GenBank/DDBJ whole genome shotgun (WGS) entry which is preliminary data.</text>
</comment>
<protein>
    <submittedName>
        <fullName evidence="2">Triosephosphate isomerase</fullName>
        <ecNumber evidence="2">5.3.1.1</ecNumber>
    </submittedName>
</protein>
<name>A0A645EZ72_9ZZZZ</name>
<dbReference type="InterPro" id="IPR035990">
    <property type="entry name" value="TIM_sf"/>
</dbReference>
<dbReference type="Pfam" id="PF00121">
    <property type="entry name" value="TIM"/>
    <property type="match status" value="1"/>
</dbReference>
<dbReference type="PROSITE" id="PS51440">
    <property type="entry name" value="TIM_2"/>
    <property type="match status" value="1"/>
</dbReference>
<reference evidence="2" key="1">
    <citation type="submission" date="2019-08" db="EMBL/GenBank/DDBJ databases">
        <authorList>
            <person name="Kucharzyk K."/>
            <person name="Murdoch R.W."/>
            <person name="Higgins S."/>
            <person name="Loffler F."/>
        </authorList>
    </citation>
    <scope>NUCLEOTIDE SEQUENCE</scope>
</reference>
<dbReference type="InterPro" id="IPR000652">
    <property type="entry name" value="Triosephosphate_isomerase"/>
</dbReference>
<dbReference type="GO" id="GO:0046166">
    <property type="term" value="P:glyceraldehyde-3-phosphate biosynthetic process"/>
    <property type="evidence" value="ECO:0007669"/>
    <property type="project" value="TreeGrafter"/>
</dbReference>
<dbReference type="AlphaFoldDB" id="A0A645EZ72"/>
<dbReference type="SUPFAM" id="SSF51351">
    <property type="entry name" value="Triosephosphate isomerase (TIM)"/>
    <property type="match status" value="1"/>
</dbReference>
<dbReference type="EC" id="5.3.1.1" evidence="2"/>
<accession>A0A645EZ72</accession>
<evidence type="ECO:0000313" key="2">
    <source>
        <dbReference type="EMBL" id="MPN05703.1"/>
    </source>
</evidence>
<dbReference type="GO" id="GO:0006096">
    <property type="term" value="P:glycolytic process"/>
    <property type="evidence" value="ECO:0007669"/>
    <property type="project" value="TreeGrafter"/>
</dbReference>
<dbReference type="PANTHER" id="PTHR21139">
    <property type="entry name" value="TRIOSEPHOSPHATE ISOMERASE"/>
    <property type="match status" value="1"/>
</dbReference>
<dbReference type="PROSITE" id="PS00171">
    <property type="entry name" value="TIM_1"/>
    <property type="match status" value="1"/>
</dbReference>
<dbReference type="GO" id="GO:0005829">
    <property type="term" value="C:cytosol"/>
    <property type="evidence" value="ECO:0007669"/>
    <property type="project" value="TreeGrafter"/>
</dbReference>
<dbReference type="CDD" id="cd00311">
    <property type="entry name" value="TIM"/>
    <property type="match status" value="1"/>
</dbReference>
<dbReference type="GO" id="GO:0004807">
    <property type="term" value="F:triose-phosphate isomerase activity"/>
    <property type="evidence" value="ECO:0007669"/>
    <property type="project" value="UniProtKB-EC"/>
</dbReference>